<dbReference type="GO" id="GO:0016616">
    <property type="term" value="F:oxidoreductase activity, acting on the CH-OH group of donors, NAD or NADP as acceptor"/>
    <property type="evidence" value="ECO:0007669"/>
    <property type="project" value="UniProtKB-ARBA"/>
</dbReference>
<evidence type="ECO:0000256" key="3">
    <source>
        <dbReference type="ARBA" id="ARBA00023002"/>
    </source>
</evidence>
<dbReference type="InterPro" id="IPR036812">
    <property type="entry name" value="NAD(P)_OxRdtase_dom_sf"/>
</dbReference>
<dbReference type="PANTHER" id="PTHR43827:SF3">
    <property type="entry name" value="NADP-DEPENDENT OXIDOREDUCTASE DOMAIN-CONTAINING PROTEIN"/>
    <property type="match status" value="1"/>
</dbReference>
<evidence type="ECO:0000256" key="4">
    <source>
        <dbReference type="SAM" id="MobiDB-lite"/>
    </source>
</evidence>
<dbReference type="InterPro" id="IPR020471">
    <property type="entry name" value="AKR"/>
</dbReference>
<dbReference type="Pfam" id="PF00248">
    <property type="entry name" value="Aldo_ket_red"/>
    <property type="match status" value="1"/>
</dbReference>
<dbReference type="SUPFAM" id="SSF52833">
    <property type="entry name" value="Thioredoxin-like"/>
    <property type="match status" value="1"/>
</dbReference>
<dbReference type="Gene3D" id="3.40.30.10">
    <property type="entry name" value="Glutaredoxin"/>
    <property type="match status" value="1"/>
</dbReference>
<proteinExistence type="inferred from homology"/>
<dbReference type="PROSITE" id="PS00062">
    <property type="entry name" value="ALDOKETO_REDUCTASE_2"/>
    <property type="match status" value="1"/>
</dbReference>
<dbReference type="SUPFAM" id="SSF51430">
    <property type="entry name" value="NAD(P)-linked oxidoreductase"/>
    <property type="match status" value="1"/>
</dbReference>
<dbReference type="PRINTS" id="PR00069">
    <property type="entry name" value="ALDKETRDTASE"/>
</dbReference>
<evidence type="ECO:0000313" key="6">
    <source>
        <dbReference type="EMBL" id="TCD64192.1"/>
    </source>
</evidence>
<sequence length="376" mass="40569">ESGLGRSDLFITSKYTGIGPVEQAIQDSLTNIGVAQLDLYLIHSPELVGPDTWARFEDFQKAGLTKSIGVSNYDLETLQELIKNARVVPAVNQISLSPYTYSQHKGLIEYAAKHNIVIEAYSSLSPIIQYPSGPVDKPVAAAAKRLGATPTQVILSWVRSKGAVIVTTSSRKDRMQEYLDVGDLPPLLPEEIQAIDEAGANGPPTSLARSTLSVLQSLSKPVFLDMFSTAPRRIFSAFTRSTPQISIFHNPSSPPSQSALRLLNASISSPYPPNAKHPLKFNLEVIENQPPTPDQLRTILSYASASPDSFVSAHPSTASSSGSGRTAEDVASLAKSNPNALKWPIVVNWDSGRAAVGDLEGVKSILEELRKQRDGE</sequence>
<evidence type="ECO:0000256" key="1">
    <source>
        <dbReference type="ARBA" id="ARBA00007905"/>
    </source>
</evidence>
<evidence type="ECO:0000313" key="7">
    <source>
        <dbReference type="Proteomes" id="UP000292702"/>
    </source>
</evidence>
<feature type="compositionally biased region" description="Low complexity" evidence="4">
    <location>
        <begin position="309"/>
        <end position="323"/>
    </location>
</feature>
<protein>
    <recommendedName>
        <fullName evidence="5">NADP-dependent oxidoreductase domain-containing protein</fullName>
    </recommendedName>
</protein>
<dbReference type="Gene3D" id="3.20.20.100">
    <property type="entry name" value="NADP-dependent oxidoreductase domain"/>
    <property type="match status" value="1"/>
</dbReference>
<dbReference type="EMBL" id="RWJN01000250">
    <property type="protein sequence ID" value="TCD64192.1"/>
    <property type="molecule type" value="Genomic_DNA"/>
</dbReference>
<reference evidence="6 7" key="1">
    <citation type="submission" date="2018-11" db="EMBL/GenBank/DDBJ databases">
        <title>Genome assembly of Steccherinum ochraceum LE-BIN_3174, the white-rot fungus of the Steccherinaceae family (The Residual Polyporoid clade, Polyporales, Basidiomycota).</title>
        <authorList>
            <person name="Fedorova T.V."/>
            <person name="Glazunova O.A."/>
            <person name="Landesman E.O."/>
            <person name="Moiseenko K.V."/>
            <person name="Psurtseva N.V."/>
            <person name="Savinova O.S."/>
            <person name="Shakhova N.V."/>
            <person name="Tyazhelova T.V."/>
            <person name="Vasina D.V."/>
        </authorList>
    </citation>
    <scope>NUCLEOTIDE SEQUENCE [LARGE SCALE GENOMIC DNA]</scope>
    <source>
        <strain evidence="6 7">LE-BIN_3174</strain>
    </source>
</reference>
<gene>
    <name evidence="6" type="ORF">EIP91_004425</name>
</gene>
<evidence type="ECO:0000259" key="5">
    <source>
        <dbReference type="Pfam" id="PF00248"/>
    </source>
</evidence>
<dbReference type="Pfam" id="PF07955">
    <property type="entry name" value="DUF1687"/>
    <property type="match status" value="1"/>
</dbReference>
<keyword evidence="2" id="KW-0521">NADP</keyword>
<feature type="domain" description="NADP-dependent oxidoreductase" evidence="5">
    <location>
        <begin position="21"/>
        <end position="198"/>
    </location>
</feature>
<name>A0A4R0R9S6_9APHY</name>
<dbReference type="Proteomes" id="UP000292702">
    <property type="component" value="Unassembled WGS sequence"/>
</dbReference>
<dbReference type="InterPro" id="IPR018170">
    <property type="entry name" value="Aldo/ket_reductase_CS"/>
</dbReference>
<accession>A0A4R0R9S6</accession>
<feature type="non-terminal residue" evidence="6">
    <location>
        <position position="1"/>
    </location>
</feature>
<dbReference type="PANTHER" id="PTHR43827">
    <property type="entry name" value="2,5-DIKETO-D-GLUCONIC ACID REDUCTASE"/>
    <property type="match status" value="1"/>
</dbReference>
<keyword evidence="3" id="KW-0560">Oxidoreductase</keyword>
<dbReference type="PROSITE" id="PS51353">
    <property type="entry name" value="ARSC"/>
    <property type="match status" value="1"/>
</dbReference>
<dbReference type="OrthoDB" id="416253at2759"/>
<dbReference type="InterPro" id="IPR012882">
    <property type="entry name" value="Fmp46"/>
</dbReference>
<comment type="caution">
    <text evidence="6">The sequence shown here is derived from an EMBL/GenBank/DDBJ whole genome shotgun (WGS) entry which is preliminary data.</text>
</comment>
<evidence type="ECO:0000256" key="2">
    <source>
        <dbReference type="ARBA" id="ARBA00022857"/>
    </source>
</evidence>
<dbReference type="AlphaFoldDB" id="A0A4R0R9S6"/>
<dbReference type="InterPro" id="IPR036249">
    <property type="entry name" value="Thioredoxin-like_sf"/>
</dbReference>
<dbReference type="InterPro" id="IPR023210">
    <property type="entry name" value="NADP_OxRdtase_dom"/>
</dbReference>
<comment type="similarity">
    <text evidence="1">Belongs to the aldo/keto reductase family.</text>
</comment>
<dbReference type="GO" id="GO:0005739">
    <property type="term" value="C:mitochondrion"/>
    <property type="evidence" value="ECO:0007669"/>
    <property type="project" value="InterPro"/>
</dbReference>
<organism evidence="6 7">
    <name type="scientific">Steccherinum ochraceum</name>
    <dbReference type="NCBI Taxonomy" id="92696"/>
    <lineage>
        <taxon>Eukaryota</taxon>
        <taxon>Fungi</taxon>
        <taxon>Dikarya</taxon>
        <taxon>Basidiomycota</taxon>
        <taxon>Agaricomycotina</taxon>
        <taxon>Agaricomycetes</taxon>
        <taxon>Polyporales</taxon>
        <taxon>Steccherinaceae</taxon>
        <taxon>Steccherinum</taxon>
    </lineage>
</organism>
<feature type="region of interest" description="Disordered" evidence="4">
    <location>
        <begin position="309"/>
        <end position="331"/>
    </location>
</feature>
<dbReference type="STRING" id="92696.A0A4R0R9S6"/>
<keyword evidence="7" id="KW-1185">Reference proteome</keyword>
<dbReference type="InterPro" id="IPR006660">
    <property type="entry name" value="Arsenate_reductase-like"/>
</dbReference>